<dbReference type="Pfam" id="PF06055">
    <property type="entry name" value="ExoD"/>
    <property type="match status" value="1"/>
</dbReference>
<dbReference type="InterPro" id="IPR010331">
    <property type="entry name" value="ExoD"/>
</dbReference>
<evidence type="ECO:0000313" key="3">
    <source>
        <dbReference type="Proteomes" id="UP000006764"/>
    </source>
</evidence>
<feature type="transmembrane region" description="Helical" evidence="1">
    <location>
        <begin position="135"/>
        <end position="155"/>
    </location>
</feature>
<accession>A0A0B4XJG4</accession>
<dbReference type="PANTHER" id="PTHR41795">
    <property type="entry name" value="EXOPOLYSACCHARIDE SYNTHESIS PROTEIN"/>
    <property type="match status" value="1"/>
</dbReference>
<feature type="transmembrane region" description="Helical" evidence="1">
    <location>
        <begin position="46"/>
        <end position="66"/>
    </location>
</feature>
<feature type="transmembrane region" description="Helical" evidence="1">
    <location>
        <begin position="161"/>
        <end position="178"/>
    </location>
</feature>
<evidence type="ECO:0000256" key="1">
    <source>
        <dbReference type="SAM" id="Phobius"/>
    </source>
</evidence>
<keyword evidence="1" id="KW-0472">Membrane</keyword>
<dbReference type="KEGG" id="apac:S7S_10035"/>
<dbReference type="AlphaFoldDB" id="A0A0B4XJG4"/>
<keyword evidence="1" id="KW-1133">Transmembrane helix</keyword>
<dbReference type="PANTHER" id="PTHR41795:SF1">
    <property type="entry name" value="EXOPOLYSACCHARIDE SYNTHESIS PROTEIN"/>
    <property type="match status" value="1"/>
</dbReference>
<dbReference type="STRING" id="391936.S7S_10035"/>
<gene>
    <name evidence="2" type="ORF">S7S_10035</name>
</gene>
<reference evidence="2 3" key="1">
    <citation type="journal article" date="2012" name="J. Bacteriol.">
        <title>Genome sequence of an alkane-degrading bacterium, Alcanivorax pacificus type strain W11-5, isolated from deep sea sediment.</title>
        <authorList>
            <person name="Lai Q."/>
            <person name="Shao Z."/>
        </authorList>
    </citation>
    <scope>NUCLEOTIDE SEQUENCE [LARGE SCALE GENOMIC DNA]</scope>
    <source>
        <strain evidence="2 3">W11-5</strain>
    </source>
</reference>
<organism evidence="2 3">
    <name type="scientific">Isoalcanivorax pacificus W11-5</name>
    <dbReference type="NCBI Taxonomy" id="391936"/>
    <lineage>
        <taxon>Bacteria</taxon>
        <taxon>Pseudomonadati</taxon>
        <taxon>Pseudomonadota</taxon>
        <taxon>Gammaproteobacteria</taxon>
        <taxon>Oceanospirillales</taxon>
        <taxon>Alcanivoracaceae</taxon>
        <taxon>Isoalcanivorax</taxon>
    </lineage>
</organism>
<sequence>MAKNIKKEEKMTSADDALSTLHQVMERVRSAGEGDKVSVQDMLDAVGTRSFGPVLLVPAMIILSPVSGIPTVPTIGAIIICLIALQLLCGRRSIWLPRWLLRLNLRRTTLDRAVRFISPLARAVDRLLKPRWSLFVRRPFSQVIALLCILVAATMPLLEPLPFMATTAAAVICVYALALVAHDGLLALIALLLTGVLAGLGVTSVGG</sequence>
<feature type="transmembrane region" description="Helical" evidence="1">
    <location>
        <begin position="72"/>
        <end position="89"/>
    </location>
</feature>
<name>A0A0B4XJG4_9GAMM</name>
<keyword evidence="3" id="KW-1185">Reference proteome</keyword>
<feature type="transmembrane region" description="Helical" evidence="1">
    <location>
        <begin position="185"/>
        <end position="205"/>
    </location>
</feature>
<keyword evidence="1" id="KW-0812">Transmembrane</keyword>
<protein>
    <submittedName>
        <fullName evidence="2">Putative exopolysaccharide synthesis protein</fullName>
    </submittedName>
</protein>
<dbReference type="HOGENOM" id="CLU_093444_1_0_6"/>
<dbReference type="EMBL" id="CP004387">
    <property type="protein sequence ID" value="AJD48419.1"/>
    <property type="molecule type" value="Genomic_DNA"/>
</dbReference>
<evidence type="ECO:0000313" key="2">
    <source>
        <dbReference type="EMBL" id="AJD48419.1"/>
    </source>
</evidence>
<dbReference type="Proteomes" id="UP000006764">
    <property type="component" value="Chromosome"/>
</dbReference>
<proteinExistence type="predicted"/>
<dbReference type="PIRSF" id="PIRSF033239">
    <property type="entry name" value="ExoD"/>
    <property type="match status" value="1"/>
</dbReference>